<dbReference type="PIRSF" id="PIRSF028763">
    <property type="entry name" value="RNA_pol_Rpc34"/>
    <property type="match status" value="1"/>
</dbReference>
<accession>A0A6A6T3K9</accession>
<dbReference type="Proteomes" id="UP000799324">
    <property type="component" value="Unassembled WGS sequence"/>
</dbReference>
<comment type="subcellular location">
    <subcellularLocation>
        <location evidence="1 6">Nucleus</location>
    </subcellularLocation>
</comment>
<dbReference type="InterPro" id="IPR036388">
    <property type="entry name" value="WH-like_DNA-bd_sf"/>
</dbReference>
<evidence type="ECO:0000256" key="5">
    <source>
        <dbReference type="ARBA" id="ARBA00023242"/>
    </source>
</evidence>
<evidence type="ECO:0000256" key="1">
    <source>
        <dbReference type="ARBA" id="ARBA00004123"/>
    </source>
</evidence>
<evidence type="ECO:0000313" key="8">
    <source>
        <dbReference type="Proteomes" id="UP000799324"/>
    </source>
</evidence>
<keyword evidence="4 6" id="KW-0804">Transcription</keyword>
<protein>
    <recommendedName>
        <fullName evidence="6">DNA-directed RNA polymerase III subunit RPC6</fullName>
        <shortName evidence="6">RNA polymerase III subunit C6</shortName>
    </recommendedName>
</protein>
<evidence type="ECO:0000256" key="6">
    <source>
        <dbReference type="PIRNR" id="PIRNR028763"/>
    </source>
</evidence>
<dbReference type="GO" id="GO:0006383">
    <property type="term" value="P:transcription by RNA polymerase III"/>
    <property type="evidence" value="ECO:0007669"/>
    <property type="project" value="UniProtKB-UniRule"/>
</dbReference>
<proteinExistence type="inferred from homology"/>
<dbReference type="InterPro" id="IPR007832">
    <property type="entry name" value="RNA_pol_Rpc34"/>
</dbReference>
<dbReference type="SUPFAM" id="SSF46785">
    <property type="entry name" value="Winged helix' DNA-binding domain"/>
    <property type="match status" value="1"/>
</dbReference>
<comment type="function">
    <text evidence="6">DNA-dependent RNA polymerase catalyzes the transcription of DNA into RNA using the four ribonucleoside triphosphates as substrates. Specific peripheric component of RNA polymerase III which synthesizes small RNAs, such as 5S rRNA and tRNAs.</text>
</comment>
<dbReference type="EMBL" id="MU004380">
    <property type="protein sequence ID" value="KAF2653483.1"/>
    <property type="molecule type" value="Genomic_DNA"/>
</dbReference>
<keyword evidence="5 6" id="KW-0539">Nucleus</keyword>
<comment type="similarity">
    <text evidence="2 6">Belongs to the eukaryotic RPC34/RPC39 RNA polymerase subunit family.</text>
</comment>
<dbReference type="AlphaFoldDB" id="A0A6A6T3K9"/>
<dbReference type="OrthoDB" id="613763at2759"/>
<evidence type="ECO:0000256" key="4">
    <source>
        <dbReference type="ARBA" id="ARBA00023163"/>
    </source>
</evidence>
<dbReference type="Gene3D" id="1.10.10.10">
    <property type="entry name" value="Winged helix-like DNA-binding domain superfamily/Winged helix DNA-binding domain"/>
    <property type="match status" value="1"/>
</dbReference>
<evidence type="ECO:0000313" key="7">
    <source>
        <dbReference type="EMBL" id="KAF2653483.1"/>
    </source>
</evidence>
<dbReference type="GO" id="GO:0005654">
    <property type="term" value="C:nucleoplasm"/>
    <property type="evidence" value="ECO:0007669"/>
    <property type="project" value="UniProtKB-ARBA"/>
</dbReference>
<organism evidence="7 8">
    <name type="scientific">Lophiostoma macrostomum CBS 122681</name>
    <dbReference type="NCBI Taxonomy" id="1314788"/>
    <lineage>
        <taxon>Eukaryota</taxon>
        <taxon>Fungi</taxon>
        <taxon>Dikarya</taxon>
        <taxon>Ascomycota</taxon>
        <taxon>Pezizomycotina</taxon>
        <taxon>Dothideomycetes</taxon>
        <taxon>Pleosporomycetidae</taxon>
        <taxon>Pleosporales</taxon>
        <taxon>Lophiostomataceae</taxon>
        <taxon>Lophiostoma</taxon>
    </lineage>
</organism>
<dbReference type="GO" id="GO:0005737">
    <property type="term" value="C:cytoplasm"/>
    <property type="evidence" value="ECO:0007669"/>
    <property type="project" value="UniProtKB-ARBA"/>
</dbReference>
<name>A0A6A6T3K9_9PLEO</name>
<keyword evidence="8" id="KW-1185">Reference proteome</keyword>
<dbReference type="PANTHER" id="PTHR12780">
    <property type="entry name" value="RNA POLYMERASE III DNA DIRECTED , 39KD SUBUNIT-RELATED"/>
    <property type="match status" value="1"/>
</dbReference>
<evidence type="ECO:0000256" key="2">
    <source>
        <dbReference type="ARBA" id="ARBA00011038"/>
    </source>
</evidence>
<dbReference type="FunFam" id="1.10.10.10:FF:000116">
    <property type="entry name" value="DNA-directed RNA polymerase III subunit RPC6"/>
    <property type="match status" value="1"/>
</dbReference>
<dbReference type="InterPro" id="IPR016049">
    <property type="entry name" value="RNA_pol_Rpc34-like"/>
</dbReference>
<dbReference type="InterPro" id="IPR036390">
    <property type="entry name" value="WH_DNA-bd_sf"/>
</dbReference>
<reference evidence="7" key="1">
    <citation type="journal article" date="2020" name="Stud. Mycol.">
        <title>101 Dothideomycetes genomes: a test case for predicting lifestyles and emergence of pathogens.</title>
        <authorList>
            <person name="Haridas S."/>
            <person name="Albert R."/>
            <person name="Binder M."/>
            <person name="Bloem J."/>
            <person name="Labutti K."/>
            <person name="Salamov A."/>
            <person name="Andreopoulos B."/>
            <person name="Baker S."/>
            <person name="Barry K."/>
            <person name="Bills G."/>
            <person name="Bluhm B."/>
            <person name="Cannon C."/>
            <person name="Castanera R."/>
            <person name="Culley D."/>
            <person name="Daum C."/>
            <person name="Ezra D."/>
            <person name="Gonzalez J."/>
            <person name="Henrissat B."/>
            <person name="Kuo A."/>
            <person name="Liang C."/>
            <person name="Lipzen A."/>
            <person name="Lutzoni F."/>
            <person name="Magnuson J."/>
            <person name="Mondo S."/>
            <person name="Nolan M."/>
            <person name="Ohm R."/>
            <person name="Pangilinan J."/>
            <person name="Park H.-J."/>
            <person name="Ramirez L."/>
            <person name="Alfaro M."/>
            <person name="Sun H."/>
            <person name="Tritt A."/>
            <person name="Yoshinaga Y."/>
            <person name="Zwiers L.-H."/>
            <person name="Turgeon B."/>
            <person name="Goodwin S."/>
            <person name="Spatafora J."/>
            <person name="Crous P."/>
            <person name="Grigoriev I."/>
        </authorList>
    </citation>
    <scope>NUCLEOTIDE SEQUENCE</scope>
    <source>
        <strain evidence="7">CBS 122681</strain>
    </source>
</reference>
<sequence length="366" mass="41094">MATTSAKAPPPEVKMEDAEALQAPVSDIGPRRERLYDKCAEATEGTVFFQRDLSNMDIAESVTDLLRIVQDLLDKHLFILMKFEGVPCWKIRPREEAAKLRKLNADERLIYHHIEQSKANGIWSKALRARTKVTQHVLNKTLKLLENKELVQMVLSVKFPNRKMYLLKHLRPSEDIAGGPWQSEGQYDIALIHAVAGLIETFIRKETCVEVPADYNNYQALDRSSAIEEKKAQVHAIQDIEDPPAVRAYHPPRDSASPKIVARHDVKHPTAASLRQRVMESGAIKNKEIRDSDMEQLLEMMVLEGRLEKVSGTNYKLASRATNTAGLNGFVDAPCGTCPVFDLCGDTGEISARTCVYFGEWLATDS</sequence>
<evidence type="ECO:0000256" key="3">
    <source>
        <dbReference type="ARBA" id="ARBA00022478"/>
    </source>
</evidence>
<gene>
    <name evidence="7" type="ORF">K491DRAFT_513685</name>
</gene>
<dbReference type="GO" id="GO:0005666">
    <property type="term" value="C:RNA polymerase III complex"/>
    <property type="evidence" value="ECO:0007669"/>
    <property type="project" value="UniProtKB-UniRule"/>
</dbReference>
<dbReference type="Pfam" id="PF05158">
    <property type="entry name" value="RNA_pol_Rpc34"/>
    <property type="match status" value="1"/>
</dbReference>
<keyword evidence="3 6" id="KW-0240">DNA-directed RNA polymerase</keyword>